<dbReference type="Proteomes" id="UP000075806">
    <property type="component" value="Unassembled WGS sequence"/>
</dbReference>
<keyword evidence="3" id="KW-1185">Reference proteome</keyword>
<feature type="signal peptide" evidence="1">
    <location>
        <begin position="1"/>
        <end position="19"/>
    </location>
</feature>
<proteinExistence type="predicted"/>
<keyword evidence="1" id="KW-0732">Signal</keyword>
<reference evidence="2" key="1">
    <citation type="submission" date="2016-02" db="EMBL/GenBank/DDBJ databases">
        <title>Genome sequence of Bacillus trypoxylicola KCTC 13244(T).</title>
        <authorList>
            <person name="Jeong H."/>
            <person name="Park S.-H."/>
            <person name="Choi S.-K."/>
        </authorList>
    </citation>
    <scope>NUCLEOTIDE SEQUENCE [LARGE SCALE GENOMIC DNA]</scope>
    <source>
        <strain evidence="2">KCTC 13244</strain>
    </source>
</reference>
<comment type="caution">
    <text evidence="2">The sequence shown here is derived from an EMBL/GenBank/DDBJ whole genome shotgun (WGS) entry which is preliminary data.</text>
</comment>
<dbReference type="EMBL" id="LTAO01000006">
    <property type="protein sequence ID" value="KYG33560.1"/>
    <property type="molecule type" value="Genomic_DNA"/>
</dbReference>
<organism evidence="2 3">
    <name type="scientific">Alkalihalobacillus trypoxylicola</name>
    <dbReference type="NCBI Taxonomy" id="519424"/>
    <lineage>
        <taxon>Bacteria</taxon>
        <taxon>Bacillati</taxon>
        <taxon>Bacillota</taxon>
        <taxon>Bacilli</taxon>
        <taxon>Bacillales</taxon>
        <taxon>Bacillaceae</taxon>
        <taxon>Alkalihalobacillus</taxon>
    </lineage>
</organism>
<dbReference type="OrthoDB" id="2991456at2"/>
<feature type="chain" id="PRO_5039536916" description="DUF3221 domain-containing protein" evidence="1">
    <location>
        <begin position="20"/>
        <end position="101"/>
    </location>
</feature>
<sequence>MTKILMVLLLSLLLVACGADNQLASHTGDVVDLIEEEQGIRIFVEGPGGLEDTIAFLIGHELNDGIKIGDNITVYYDSDALREESLPPNQSGVEKIEVNSN</sequence>
<evidence type="ECO:0000313" key="2">
    <source>
        <dbReference type="EMBL" id="KYG33560.1"/>
    </source>
</evidence>
<dbReference type="RefSeq" id="WP_061947859.1">
    <property type="nucleotide sequence ID" value="NZ_LTAO01000006.1"/>
</dbReference>
<protein>
    <recommendedName>
        <fullName evidence="4">DUF3221 domain-containing protein</fullName>
    </recommendedName>
</protein>
<dbReference type="PROSITE" id="PS51257">
    <property type="entry name" value="PROKAR_LIPOPROTEIN"/>
    <property type="match status" value="1"/>
</dbReference>
<dbReference type="STRING" id="519424.AZF04_16505"/>
<dbReference type="AlphaFoldDB" id="A0A162ERS5"/>
<evidence type="ECO:0000256" key="1">
    <source>
        <dbReference type="SAM" id="SignalP"/>
    </source>
</evidence>
<evidence type="ECO:0000313" key="3">
    <source>
        <dbReference type="Proteomes" id="UP000075806"/>
    </source>
</evidence>
<evidence type="ECO:0008006" key="4">
    <source>
        <dbReference type="Google" id="ProtNLM"/>
    </source>
</evidence>
<accession>A0A162ERS5</accession>
<gene>
    <name evidence="2" type="ORF">AZF04_16505</name>
</gene>
<name>A0A162ERS5_9BACI</name>